<gene>
    <name evidence="6" type="ORF">RND81_13G085400</name>
</gene>
<keyword evidence="1" id="KW-0479">Metal-binding</keyword>
<dbReference type="PANTHER" id="PTHR47718:SF18">
    <property type="entry name" value="PROTEIN FAR1-RELATED SEQUENCE 5-LIKE"/>
    <property type="match status" value="1"/>
</dbReference>
<dbReference type="Pfam" id="PF10551">
    <property type="entry name" value="MULE"/>
    <property type="match status" value="1"/>
</dbReference>
<reference evidence="6" key="1">
    <citation type="submission" date="2024-03" db="EMBL/GenBank/DDBJ databases">
        <title>WGS assembly of Saponaria officinalis var. Norfolk2.</title>
        <authorList>
            <person name="Jenkins J."/>
            <person name="Shu S."/>
            <person name="Grimwood J."/>
            <person name="Barry K."/>
            <person name="Goodstein D."/>
            <person name="Schmutz J."/>
            <person name="Leebens-Mack J."/>
            <person name="Osbourn A."/>
        </authorList>
    </citation>
    <scope>NUCLEOTIDE SEQUENCE [LARGE SCALE GENOMIC DNA]</scope>
    <source>
        <strain evidence="6">JIC</strain>
    </source>
</reference>
<name>A0AAW1H0Y6_SAPOF</name>
<dbReference type="PANTHER" id="PTHR47718">
    <property type="entry name" value="OS01G0519700 PROTEIN"/>
    <property type="match status" value="1"/>
</dbReference>
<evidence type="ECO:0000256" key="3">
    <source>
        <dbReference type="ARBA" id="ARBA00022833"/>
    </source>
</evidence>
<evidence type="ECO:0000256" key="2">
    <source>
        <dbReference type="ARBA" id="ARBA00022771"/>
    </source>
</evidence>
<sequence length="711" mass="81355">MLIDMASDVANNNMQSDVANNDMQSEINCTPNVQSPAALPNQYPLVLSHTPGGSEEWVRRVELQFIPTVGQVFSSLEEGFRENRQRVIPITDGNGDIDNNSGIDSIKSARRRVKITRIVCQAHIRFASQDNVIVVDQFHERHNHRLSSVQDRDLQKLSRSLSIFHKQLIIDHSKLNIGPSKSFTICKEYVNGYSNVGASLIEFKNFQRDIKCYIGERDAQLFIDRFKKLSETKKGFYFAYHVDASMTLCWVFWADAEAIRNYSCFGDAISFDPTYGTNKYCMVFTPFTGVDHHKRFVFFGASLLSNEDEESFKWTFENFLKAMSQKEPQCIITDQDPAIKNTVRSVFKNSRHRFCMWHIMGKVTDKVGSSICRDTDFLSRLNSIVWDSDLEPFEFEEKWTELMNDFEMADHSWFSAMFAIRKNWIPAYHRDLPMGCILRTTQSAHSLPVTVTPLHLEAHAASVYTHSIFYEFQVEVKAAIMSCGVGGFTREQDIEITDVDDAGTCKIFKVFYNISTTAATCTCKLFERKGLLCRHILWVYSGKGVRSIPKRYILSRWTKDALNSDKNVVDDHDFVNSNQTNLSKVWSEFHETVSLLKTVHDVHVEELSRLLVEFREKIFLQAEPLTKDQEMEMLLGCSSSSDITILPPTKSNNKGSGKRLRSTKAQCIEKAEKPKRLCAYCKEIGSHDKRNCVVRIADEAAAKEGNKNVRK</sequence>
<comment type="caution">
    <text evidence="6">The sequence shown here is derived from an EMBL/GenBank/DDBJ whole genome shotgun (WGS) entry which is preliminary data.</text>
</comment>
<evidence type="ECO:0000256" key="4">
    <source>
        <dbReference type="PROSITE-ProRule" id="PRU00325"/>
    </source>
</evidence>
<dbReference type="GO" id="GO:0008270">
    <property type="term" value="F:zinc ion binding"/>
    <property type="evidence" value="ECO:0007669"/>
    <property type="project" value="UniProtKB-KW"/>
</dbReference>
<organism evidence="6 7">
    <name type="scientific">Saponaria officinalis</name>
    <name type="common">Common soapwort</name>
    <name type="synonym">Lychnis saponaria</name>
    <dbReference type="NCBI Taxonomy" id="3572"/>
    <lineage>
        <taxon>Eukaryota</taxon>
        <taxon>Viridiplantae</taxon>
        <taxon>Streptophyta</taxon>
        <taxon>Embryophyta</taxon>
        <taxon>Tracheophyta</taxon>
        <taxon>Spermatophyta</taxon>
        <taxon>Magnoliopsida</taxon>
        <taxon>eudicotyledons</taxon>
        <taxon>Gunneridae</taxon>
        <taxon>Pentapetalae</taxon>
        <taxon>Caryophyllales</taxon>
        <taxon>Caryophyllaceae</taxon>
        <taxon>Caryophylleae</taxon>
        <taxon>Saponaria</taxon>
    </lineage>
</organism>
<dbReference type="InterPro" id="IPR018289">
    <property type="entry name" value="MULE_transposase_dom"/>
</dbReference>
<keyword evidence="3" id="KW-0862">Zinc</keyword>
<keyword evidence="7" id="KW-1185">Reference proteome</keyword>
<accession>A0AAW1H0Y6</accession>
<dbReference type="AlphaFoldDB" id="A0AAW1H0Y6"/>
<dbReference type="Proteomes" id="UP001443914">
    <property type="component" value="Unassembled WGS sequence"/>
</dbReference>
<feature type="domain" description="SWIM-type" evidence="5">
    <location>
        <begin position="508"/>
        <end position="544"/>
    </location>
</feature>
<dbReference type="InterPro" id="IPR006564">
    <property type="entry name" value="Znf_PMZ"/>
</dbReference>
<proteinExistence type="predicted"/>
<evidence type="ECO:0000313" key="7">
    <source>
        <dbReference type="Proteomes" id="UP001443914"/>
    </source>
</evidence>
<evidence type="ECO:0000259" key="5">
    <source>
        <dbReference type="PROSITE" id="PS50966"/>
    </source>
</evidence>
<dbReference type="Pfam" id="PF04434">
    <property type="entry name" value="SWIM"/>
    <property type="match status" value="1"/>
</dbReference>
<dbReference type="SMART" id="SM00575">
    <property type="entry name" value="ZnF_PMZ"/>
    <property type="match status" value="1"/>
</dbReference>
<protein>
    <recommendedName>
        <fullName evidence="5">SWIM-type domain-containing protein</fullName>
    </recommendedName>
</protein>
<dbReference type="EMBL" id="JBDFQZ010000013">
    <property type="protein sequence ID" value="KAK9668769.1"/>
    <property type="molecule type" value="Genomic_DNA"/>
</dbReference>
<evidence type="ECO:0000256" key="1">
    <source>
        <dbReference type="ARBA" id="ARBA00022723"/>
    </source>
</evidence>
<keyword evidence="2 4" id="KW-0863">Zinc-finger</keyword>
<evidence type="ECO:0000313" key="6">
    <source>
        <dbReference type="EMBL" id="KAK9668769.1"/>
    </source>
</evidence>
<dbReference type="PROSITE" id="PS50966">
    <property type="entry name" value="ZF_SWIM"/>
    <property type="match status" value="1"/>
</dbReference>
<dbReference type="InterPro" id="IPR007527">
    <property type="entry name" value="Znf_SWIM"/>
</dbReference>